<dbReference type="AlphaFoldDB" id="A0A176WFZ4"/>
<sequence>MEEAAEVQLCIDWKKNTAAKTGSGVSYKLSGGLTRANEELILLDVLCHGLSLPCPVNIEASGGREIISRFPGRLLLFFAGRETVNGKRLRIPWMMSLSSTEISDAEYPSEWGDLLYLDMGTRHRIASPQNHLSPSLGLAIHFIKEMSSRNKDSKRRKDSKRTDIND</sequence>
<evidence type="ECO:0000313" key="2">
    <source>
        <dbReference type="EMBL" id="OAE32168.1"/>
    </source>
</evidence>
<proteinExistence type="predicted"/>
<accession>A0A176WFZ4</accession>
<dbReference type="EMBL" id="LVLJ01000884">
    <property type="protein sequence ID" value="OAE32168.1"/>
    <property type="molecule type" value="Genomic_DNA"/>
</dbReference>
<organism evidence="2 3">
    <name type="scientific">Marchantia polymorpha subsp. ruderalis</name>
    <dbReference type="NCBI Taxonomy" id="1480154"/>
    <lineage>
        <taxon>Eukaryota</taxon>
        <taxon>Viridiplantae</taxon>
        <taxon>Streptophyta</taxon>
        <taxon>Embryophyta</taxon>
        <taxon>Marchantiophyta</taxon>
        <taxon>Marchantiopsida</taxon>
        <taxon>Marchantiidae</taxon>
        <taxon>Marchantiales</taxon>
        <taxon>Marchantiaceae</taxon>
        <taxon>Marchantia</taxon>
    </lineage>
</organism>
<evidence type="ECO:0000313" key="3">
    <source>
        <dbReference type="Proteomes" id="UP000077202"/>
    </source>
</evidence>
<protein>
    <submittedName>
        <fullName evidence="2">Uncharacterized protein</fullName>
    </submittedName>
</protein>
<reference evidence="2" key="1">
    <citation type="submission" date="2016-03" db="EMBL/GenBank/DDBJ databases">
        <title>Mechanisms controlling the formation of the plant cell surface in tip-growing cells are functionally conserved among land plants.</title>
        <authorList>
            <person name="Honkanen S."/>
            <person name="Jones V.A."/>
            <person name="Morieri G."/>
            <person name="Champion C."/>
            <person name="Hetherington A.J."/>
            <person name="Kelly S."/>
            <person name="Saint-Marcoux D."/>
            <person name="Proust H."/>
            <person name="Prescott H."/>
            <person name="Dolan L."/>
        </authorList>
    </citation>
    <scope>NUCLEOTIDE SEQUENCE [LARGE SCALE GENOMIC DNA]</scope>
    <source>
        <tissue evidence="2">Whole gametophyte</tissue>
    </source>
</reference>
<name>A0A176WFZ4_MARPO</name>
<dbReference type="Proteomes" id="UP000077202">
    <property type="component" value="Unassembled WGS sequence"/>
</dbReference>
<gene>
    <name evidence="2" type="ORF">AXG93_2912s1580</name>
</gene>
<evidence type="ECO:0000256" key="1">
    <source>
        <dbReference type="SAM" id="MobiDB-lite"/>
    </source>
</evidence>
<feature type="region of interest" description="Disordered" evidence="1">
    <location>
        <begin position="147"/>
        <end position="166"/>
    </location>
</feature>
<comment type="caution">
    <text evidence="2">The sequence shown here is derived from an EMBL/GenBank/DDBJ whole genome shotgun (WGS) entry which is preliminary data.</text>
</comment>
<keyword evidence="3" id="KW-1185">Reference proteome</keyword>